<keyword evidence="4 5" id="KW-0408">Iron</keyword>
<evidence type="ECO:0000256" key="6">
    <source>
        <dbReference type="SAM" id="Phobius"/>
    </source>
</evidence>
<feature type="binding site" description="axial binding residue" evidence="5">
    <location>
        <position position="453"/>
    </location>
    <ligand>
        <name>heme</name>
        <dbReference type="ChEBI" id="CHEBI:30413"/>
    </ligand>
    <ligandPart>
        <name>Fe</name>
        <dbReference type="ChEBI" id="CHEBI:18248"/>
    </ligandPart>
</feature>
<dbReference type="PRINTS" id="PR00385">
    <property type="entry name" value="P450"/>
</dbReference>
<dbReference type="STRING" id="61424.A0A2T9Z498"/>
<reference evidence="7 8" key="1">
    <citation type="journal article" date="2018" name="MBio">
        <title>Comparative Genomics Reveals the Core Gene Toolbox for the Fungus-Insect Symbiosis.</title>
        <authorList>
            <person name="Wang Y."/>
            <person name="Stata M."/>
            <person name="Wang W."/>
            <person name="Stajich J.E."/>
            <person name="White M.M."/>
            <person name="Moncalvo J.M."/>
        </authorList>
    </citation>
    <scope>NUCLEOTIDE SEQUENCE [LARGE SCALE GENOMIC DNA]</scope>
    <source>
        <strain evidence="7 8">AUS-77-4</strain>
    </source>
</reference>
<feature type="transmembrane region" description="Helical" evidence="6">
    <location>
        <begin position="26"/>
        <end position="44"/>
    </location>
</feature>
<dbReference type="AlphaFoldDB" id="A0A2T9Z498"/>
<dbReference type="Pfam" id="PF00067">
    <property type="entry name" value="p450"/>
    <property type="match status" value="1"/>
</dbReference>
<evidence type="ECO:0008006" key="9">
    <source>
        <dbReference type="Google" id="ProtNLM"/>
    </source>
</evidence>
<dbReference type="GO" id="GO:0005506">
    <property type="term" value="F:iron ion binding"/>
    <property type="evidence" value="ECO:0007669"/>
    <property type="project" value="InterPro"/>
</dbReference>
<keyword evidence="6" id="KW-0812">Transmembrane</keyword>
<dbReference type="InterPro" id="IPR036396">
    <property type="entry name" value="Cyt_P450_sf"/>
</dbReference>
<dbReference type="PANTHER" id="PTHR24305:SF235">
    <property type="entry name" value="CYTOCHROME P450 MONOOXYGENASE APDB-RELATED"/>
    <property type="match status" value="1"/>
</dbReference>
<evidence type="ECO:0000256" key="2">
    <source>
        <dbReference type="ARBA" id="ARBA00022723"/>
    </source>
</evidence>
<evidence type="ECO:0000256" key="5">
    <source>
        <dbReference type="PIRSR" id="PIRSR602401-1"/>
    </source>
</evidence>
<keyword evidence="3" id="KW-0560">Oxidoreductase</keyword>
<dbReference type="GO" id="GO:0044550">
    <property type="term" value="P:secondary metabolite biosynthetic process"/>
    <property type="evidence" value="ECO:0007669"/>
    <property type="project" value="UniProtKB-ARBA"/>
</dbReference>
<dbReference type="Proteomes" id="UP000245699">
    <property type="component" value="Unassembled WGS sequence"/>
</dbReference>
<gene>
    <name evidence="7" type="ORF">BB559_000746</name>
</gene>
<dbReference type="PANTHER" id="PTHR24305">
    <property type="entry name" value="CYTOCHROME P450"/>
    <property type="match status" value="1"/>
</dbReference>
<keyword evidence="2 5" id="KW-0479">Metal-binding</keyword>
<protein>
    <recommendedName>
        <fullName evidence="9">Cytochrome P450</fullName>
    </recommendedName>
</protein>
<dbReference type="PRINTS" id="PR00463">
    <property type="entry name" value="EP450I"/>
</dbReference>
<dbReference type="SUPFAM" id="SSF48264">
    <property type="entry name" value="Cytochrome P450"/>
    <property type="match status" value="1"/>
</dbReference>
<dbReference type="InterPro" id="IPR050121">
    <property type="entry name" value="Cytochrome_P450_monoxygenase"/>
</dbReference>
<sequence>MDSLIQNKYFGFLTQSNLQKLSKSKIFYGIFAVYFVSKLFYRLFLNPLNKIPGPWWARLTSLPFRISYAMGNGIKVSKKLHEKYGPISRIAPDEISVADASGIRKMLSSFRYKKSRKFEHVKVYHQSIFSTSDETFNKMRRRQIAPAYSHAGLDTVEDVIMENGIISLKKYLDSEIEKGNGVSTINYINAFQNLTSDVIGSLTFGKSFNAMGNNGHPIVTAVNRGRRLSTVTLVFPFISDILSLFPAIINAKKLIIGYSLNVMDERKLAIQEGSYKTGKADILQIYMDAVNTTSGKKLSKEELIDEMIITLIGGTDTTSLTMTWLIHIYMLYPQIYKKVCDEVLEQFPDRSKPIRHHEAKQKLPYLVASVYECMRLRGVSASGTFRETPAEGVELCGYNIPKGVDVSLYFEGAHHDSKIWENPQSFNPDRFMGPEGEKMKKEVLVFATGIRICPGRNLAWYEILTVIPNLIRDYDISLPEGSIYTPKNLDPTRNNEPVIIDDIDLIIRKPRYEKRDCNIVVKHRTFD</sequence>
<comment type="cofactor">
    <cofactor evidence="1 5">
        <name>heme</name>
        <dbReference type="ChEBI" id="CHEBI:30413"/>
    </cofactor>
</comment>
<dbReference type="InterPro" id="IPR002401">
    <property type="entry name" value="Cyt_P450_E_grp-I"/>
</dbReference>
<organism evidence="7 8">
    <name type="scientific">Furculomyces boomerangus</name>
    <dbReference type="NCBI Taxonomy" id="61424"/>
    <lineage>
        <taxon>Eukaryota</taxon>
        <taxon>Fungi</taxon>
        <taxon>Fungi incertae sedis</taxon>
        <taxon>Zoopagomycota</taxon>
        <taxon>Kickxellomycotina</taxon>
        <taxon>Harpellomycetes</taxon>
        <taxon>Harpellales</taxon>
        <taxon>Harpellaceae</taxon>
        <taxon>Furculomyces</taxon>
    </lineage>
</organism>
<dbReference type="GO" id="GO:0020037">
    <property type="term" value="F:heme binding"/>
    <property type="evidence" value="ECO:0007669"/>
    <property type="project" value="InterPro"/>
</dbReference>
<evidence type="ECO:0000256" key="1">
    <source>
        <dbReference type="ARBA" id="ARBA00001971"/>
    </source>
</evidence>
<comment type="caution">
    <text evidence="7">The sequence shown here is derived from an EMBL/GenBank/DDBJ whole genome shotgun (WGS) entry which is preliminary data.</text>
</comment>
<proteinExistence type="predicted"/>
<dbReference type="GO" id="GO:0004497">
    <property type="term" value="F:monooxygenase activity"/>
    <property type="evidence" value="ECO:0007669"/>
    <property type="project" value="InterPro"/>
</dbReference>
<evidence type="ECO:0000313" key="7">
    <source>
        <dbReference type="EMBL" id="PVU99423.1"/>
    </source>
</evidence>
<dbReference type="InterPro" id="IPR001128">
    <property type="entry name" value="Cyt_P450"/>
</dbReference>
<dbReference type="Gene3D" id="1.10.630.10">
    <property type="entry name" value="Cytochrome P450"/>
    <property type="match status" value="1"/>
</dbReference>
<keyword evidence="8" id="KW-1185">Reference proteome</keyword>
<keyword evidence="6" id="KW-1133">Transmembrane helix</keyword>
<evidence type="ECO:0000313" key="8">
    <source>
        <dbReference type="Proteomes" id="UP000245699"/>
    </source>
</evidence>
<name>A0A2T9Z498_9FUNG</name>
<evidence type="ECO:0000256" key="3">
    <source>
        <dbReference type="ARBA" id="ARBA00023002"/>
    </source>
</evidence>
<dbReference type="OrthoDB" id="1470350at2759"/>
<keyword evidence="6" id="KW-0472">Membrane</keyword>
<accession>A0A2T9Z498</accession>
<dbReference type="GO" id="GO:0016705">
    <property type="term" value="F:oxidoreductase activity, acting on paired donors, with incorporation or reduction of molecular oxygen"/>
    <property type="evidence" value="ECO:0007669"/>
    <property type="project" value="InterPro"/>
</dbReference>
<keyword evidence="5" id="KW-0349">Heme</keyword>
<dbReference type="EMBL" id="MBFT01000037">
    <property type="protein sequence ID" value="PVU99423.1"/>
    <property type="molecule type" value="Genomic_DNA"/>
</dbReference>
<evidence type="ECO:0000256" key="4">
    <source>
        <dbReference type="ARBA" id="ARBA00023004"/>
    </source>
</evidence>